<sequence length="215" mass="23173">MSTTPISRSTQNGLTSSANIATTTAASVVTSDTPQTPSAGEAAVYEKSDQTAASTKTTYTRDTATLSEITKQVEAKLASLRSTVENLFNMQGVKAGEAQGLSYDQIMEKYDGKLKEFYQNLEVDDATRLNAQQEIAEDGFWGVKQTSERAIEFAKAVSGGDPSKIALLKTAIEEGYKAAEKAWGGELPEISKQTQEATLKGLDDWANEVNQTNNQ</sequence>
<accession>A0A1W2DJI4</accession>
<name>A0A1W2DJI4_9FIRM</name>
<reference evidence="2 3" key="1">
    <citation type="submission" date="2017-04" db="EMBL/GenBank/DDBJ databases">
        <authorList>
            <person name="Afonso C.L."/>
            <person name="Miller P.J."/>
            <person name="Scott M.A."/>
            <person name="Spackman E."/>
            <person name="Goraichik I."/>
            <person name="Dimitrov K.M."/>
            <person name="Suarez D.L."/>
            <person name="Swayne D.E."/>
        </authorList>
    </citation>
    <scope>NUCLEOTIDE SEQUENCE [LARGE SCALE GENOMIC DNA]</scope>
    <source>
        <strain evidence="2 3">DSM 5090</strain>
    </source>
</reference>
<evidence type="ECO:0000313" key="3">
    <source>
        <dbReference type="Proteomes" id="UP000192738"/>
    </source>
</evidence>
<organism evidence="2 3">
    <name type="scientific">Sporomusa malonica</name>
    <dbReference type="NCBI Taxonomy" id="112901"/>
    <lineage>
        <taxon>Bacteria</taxon>
        <taxon>Bacillati</taxon>
        <taxon>Bacillota</taxon>
        <taxon>Negativicutes</taxon>
        <taxon>Selenomonadales</taxon>
        <taxon>Sporomusaceae</taxon>
        <taxon>Sporomusa</taxon>
    </lineage>
</organism>
<evidence type="ECO:0008006" key="4">
    <source>
        <dbReference type="Google" id="ProtNLM"/>
    </source>
</evidence>
<proteinExistence type="predicted"/>
<dbReference type="RefSeq" id="WP_084577112.1">
    <property type="nucleotide sequence ID" value="NZ_CP155572.1"/>
</dbReference>
<dbReference type="AlphaFoldDB" id="A0A1W2DJI4"/>
<evidence type="ECO:0000256" key="1">
    <source>
        <dbReference type="SAM" id="MobiDB-lite"/>
    </source>
</evidence>
<dbReference type="STRING" id="112901.SAMN04488500_11660"/>
<evidence type="ECO:0000313" key="2">
    <source>
        <dbReference type="EMBL" id="SMC97599.1"/>
    </source>
</evidence>
<dbReference type="Proteomes" id="UP000192738">
    <property type="component" value="Unassembled WGS sequence"/>
</dbReference>
<feature type="region of interest" description="Disordered" evidence="1">
    <location>
        <begin position="26"/>
        <end position="56"/>
    </location>
</feature>
<dbReference type="EMBL" id="FWXI01000016">
    <property type="protein sequence ID" value="SMC97599.1"/>
    <property type="molecule type" value="Genomic_DNA"/>
</dbReference>
<dbReference type="OrthoDB" id="49105at2"/>
<keyword evidence="3" id="KW-1185">Reference proteome</keyword>
<protein>
    <recommendedName>
        <fullName evidence="4">DUF5610 domain-containing protein</fullName>
    </recommendedName>
</protein>
<gene>
    <name evidence="2" type="ORF">SAMN04488500_11660</name>
</gene>